<dbReference type="Proteomes" id="UP000188533">
    <property type="component" value="Unassembled WGS sequence"/>
</dbReference>
<accession>A0A1Q3E3S0</accession>
<protein>
    <submittedName>
        <fullName evidence="1">Uncharacterized protein</fullName>
    </submittedName>
</protein>
<evidence type="ECO:0000313" key="2">
    <source>
        <dbReference type="Proteomes" id="UP000188533"/>
    </source>
</evidence>
<dbReference type="EMBL" id="BDGU01000078">
    <property type="protein sequence ID" value="GAW01907.1"/>
    <property type="molecule type" value="Genomic_DNA"/>
</dbReference>
<keyword evidence="2" id="KW-1185">Reference proteome</keyword>
<sequence length="66" mass="7047">MDGGASTYEVSISGAGMGGDTAMDTEKRCNTAVSSFSNATPCMPCYFLLVDEDFYPEDGSQNFSRL</sequence>
<dbReference type="AlphaFoldDB" id="A0A1Q3E3S0"/>
<reference evidence="1 2" key="1">
    <citation type="submission" date="2016-08" db="EMBL/GenBank/DDBJ databases">
        <authorList>
            <consortium name="Lentinula edodes genome sequencing consortium"/>
            <person name="Sakamoto Y."/>
            <person name="Nakade K."/>
            <person name="Sato S."/>
            <person name="Yoshida Y."/>
            <person name="Miyazaki K."/>
            <person name="Natsume S."/>
            <person name="Konno N."/>
        </authorList>
    </citation>
    <scope>NUCLEOTIDE SEQUENCE [LARGE SCALE GENOMIC DNA]</scope>
    <source>
        <strain evidence="1 2">NBRC 111202</strain>
    </source>
</reference>
<comment type="caution">
    <text evidence="1">The sequence shown here is derived from an EMBL/GenBank/DDBJ whole genome shotgun (WGS) entry which is preliminary data.</text>
</comment>
<proteinExistence type="predicted"/>
<reference evidence="1 2" key="2">
    <citation type="submission" date="2017-02" db="EMBL/GenBank/DDBJ databases">
        <title>A genome survey and senescence transcriptome analysis in Lentinula edodes.</title>
        <authorList>
            <person name="Sakamoto Y."/>
            <person name="Nakade K."/>
            <person name="Sato S."/>
            <person name="Yoshida Y."/>
            <person name="Miyazaki K."/>
            <person name="Natsume S."/>
            <person name="Konno N."/>
        </authorList>
    </citation>
    <scope>NUCLEOTIDE SEQUENCE [LARGE SCALE GENOMIC DNA]</scope>
    <source>
        <strain evidence="1 2">NBRC 111202</strain>
    </source>
</reference>
<gene>
    <name evidence="1" type="ORF">LENED_003530</name>
</gene>
<evidence type="ECO:0000313" key="1">
    <source>
        <dbReference type="EMBL" id="GAW01907.1"/>
    </source>
</evidence>
<organism evidence="1 2">
    <name type="scientific">Lentinula edodes</name>
    <name type="common">Shiitake mushroom</name>
    <name type="synonym">Lentinus edodes</name>
    <dbReference type="NCBI Taxonomy" id="5353"/>
    <lineage>
        <taxon>Eukaryota</taxon>
        <taxon>Fungi</taxon>
        <taxon>Dikarya</taxon>
        <taxon>Basidiomycota</taxon>
        <taxon>Agaricomycotina</taxon>
        <taxon>Agaricomycetes</taxon>
        <taxon>Agaricomycetidae</taxon>
        <taxon>Agaricales</taxon>
        <taxon>Marasmiineae</taxon>
        <taxon>Omphalotaceae</taxon>
        <taxon>Lentinula</taxon>
    </lineage>
</organism>
<name>A0A1Q3E3S0_LENED</name>